<reference evidence="2 3" key="1">
    <citation type="journal article" date="2020" name="Phytopathology">
        <title>A high-quality genome resource of Botrytis fragariae, a new and rapidly spreading fungal pathogen causing strawberry gray mold in the U.S.A.</title>
        <authorList>
            <person name="Wu Y."/>
            <person name="Saski C.A."/>
            <person name="Schnabel G."/>
            <person name="Xiao S."/>
            <person name="Hu M."/>
        </authorList>
    </citation>
    <scope>NUCLEOTIDE SEQUENCE [LARGE SCALE GENOMIC DNA]</scope>
    <source>
        <strain evidence="2 3">BVB16</strain>
    </source>
</reference>
<evidence type="ECO:0000259" key="1">
    <source>
        <dbReference type="Pfam" id="PF07993"/>
    </source>
</evidence>
<dbReference type="OrthoDB" id="429813at2759"/>
<comment type="caution">
    <text evidence="2">The sequence shown here is derived from an EMBL/GenBank/DDBJ whole genome shotgun (WGS) entry which is preliminary data.</text>
</comment>
<name>A0A8H6AIM2_9HELO</name>
<dbReference type="SUPFAM" id="SSF51735">
    <property type="entry name" value="NAD(P)-binding Rossmann-fold domains"/>
    <property type="match status" value="1"/>
</dbReference>
<protein>
    <submittedName>
        <fullName evidence="2">Putative nrps-like enzyme protein</fullName>
    </submittedName>
</protein>
<accession>A0A8H6AIM2</accession>
<dbReference type="InterPro" id="IPR036291">
    <property type="entry name" value="NAD(P)-bd_dom_sf"/>
</dbReference>
<feature type="domain" description="Thioester reductase (TE)" evidence="1">
    <location>
        <begin position="50"/>
        <end position="172"/>
    </location>
</feature>
<dbReference type="Pfam" id="PF07993">
    <property type="entry name" value="NAD_binding_4"/>
    <property type="match status" value="1"/>
</dbReference>
<evidence type="ECO:0000313" key="3">
    <source>
        <dbReference type="Proteomes" id="UP000531561"/>
    </source>
</evidence>
<dbReference type="EMBL" id="JABFCT010000026">
    <property type="protein sequence ID" value="KAF5867965.1"/>
    <property type="molecule type" value="Genomic_DNA"/>
</dbReference>
<keyword evidence="3" id="KW-1185">Reference proteome</keyword>
<dbReference type="AlphaFoldDB" id="A0A8H6AIM2"/>
<sequence>MPSRVEQTSQTLVPAKNYLEDLIQTYSRCFPVRKAKTIIKSHGDGLGVILTGSTSYLGYYLLKALIADSKVARIVRLNRSEADKDFSAGFGDLDGAQKVQFVKASFGEPRFGLEPAIHRSCPEIINAILHNTWSVDFNLRIESFEKVHIAGVRNFIDRSLLSPRKVTIQFVSLLGSLANWPPFRPKKSVSEQIITSSNLPMLGYGDTREGLTTFNPIKPSFVKWSDLVLGVKQILGVTKEVSLQNWLKEREKHDATSRDEVKKFPALKLLGFFEWVANEKRLIMITRIAQVASPS</sequence>
<dbReference type="InterPro" id="IPR013120">
    <property type="entry name" value="FAR_NAD-bd"/>
</dbReference>
<dbReference type="RefSeq" id="XP_037186914.1">
    <property type="nucleotide sequence ID" value="XM_037337534.1"/>
</dbReference>
<proteinExistence type="predicted"/>
<evidence type="ECO:0000313" key="2">
    <source>
        <dbReference type="EMBL" id="KAF5867965.1"/>
    </source>
</evidence>
<organism evidence="2 3">
    <name type="scientific">Botrytis fragariae</name>
    <dbReference type="NCBI Taxonomy" id="1964551"/>
    <lineage>
        <taxon>Eukaryota</taxon>
        <taxon>Fungi</taxon>
        <taxon>Dikarya</taxon>
        <taxon>Ascomycota</taxon>
        <taxon>Pezizomycotina</taxon>
        <taxon>Leotiomycetes</taxon>
        <taxon>Helotiales</taxon>
        <taxon>Sclerotiniaceae</taxon>
        <taxon>Botrytis</taxon>
    </lineage>
</organism>
<gene>
    <name evidence="2" type="ORF">Bfra_007160</name>
</gene>
<dbReference type="Proteomes" id="UP000531561">
    <property type="component" value="Unassembled WGS sequence"/>
</dbReference>
<dbReference type="Gene3D" id="3.40.50.720">
    <property type="entry name" value="NAD(P)-binding Rossmann-like Domain"/>
    <property type="match status" value="1"/>
</dbReference>
<dbReference type="GeneID" id="59261226"/>